<evidence type="ECO:0000256" key="1">
    <source>
        <dbReference type="ARBA" id="ARBA00007478"/>
    </source>
</evidence>
<name>A0A8K0P5D3_LADFU</name>
<proteinExistence type="inferred from homology"/>
<evidence type="ECO:0000313" key="3">
    <source>
        <dbReference type="Proteomes" id="UP000792457"/>
    </source>
</evidence>
<sequence>MFSHDAHVGLRRLQDVLAIWATFSGCGGYQIVREFVASKINRNAEWLISRRHCQKDWQSKIIAIREKINSAIQDMPVHTGIAELLSDINYFHCKKIIEILRETEKDTKNIFGMYGSKRMKDWLEIVRLYERGDVYLAEAAQMLIRNINYEVPSLRKQLAKFEQIQMECDKKDAEYTKNANSLQNEFHSQCKQLGIDGKQIKRELVTSLSELPRILNDNARKAKSLKSAQEFYESFVKFIIGEEHPGGCLPLLRYLIEHGNVTTYEWKYGEPPLTIEEPPLSFDVEEENADIGDEQIDFGEESIDFSAVDNGISKTSEGQVDEGGIDWGNIDTIDWNVNSNGSKIDVDISIEECGIVVESTGVSGGVAKDKEALNILDNPDTRHKLLDELLELESFLKIRVLEMTGSGTEHLIGLSQMTEAPALLQIQTAESAAAMLKQTQEVLAAMLDKRSCQLHNIKHSPRYVDQLAYTLKQKLSIIEKMQESKKVLQLSKEEARKNAIDIQPKIKLIILKTKELQKEIEQDISKKYKNRPVNIMGGANTL</sequence>
<dbReference type="InterPro" id="IPR008491">
    <property type="entry name" value="CDK5RAP3"/>
</dbReference>
<comment type="caution">
    <text evidence="2">The sequence shown here is derived from an EMBL/GenBank/DDBJ whole genome shotgun (WGS) entry which is preliminary data.</text>
</comment>
<dbReference type="PANTHER" id="PTHR14894">
    <property type="entry name" value="CDK5 REGULATORY SUBUNIT-ASSOCIATED PROTEIN 3"/>
    <property type="match status" value="1"/>
</dbReference>
<accession>A0A8K0P5D3</accession>
<protein>
    <recommendedName>
        <fullName evidence="4">CDK5 regulatory subunit-associated protein 3</fullName>
    </recommendedName>
</protein>
<evidence type="ECO:0008006" key="4">
    <source>
        <dbReference type="Google" id="ProtNLM"/>
    </source>
</evidence>
<gene>
    <name evidence="2" type="ORF">J437_LFUL011317</name>
</gene>
<evidence type="ECO:0000313" key="2">
    <source>
        <dbReference type="EMBL" id="KAG8236540.1"/>
    </source>
</evidence>
<reference evidence="2" key="2">
    <citation type="submission" date="2017-10" db="EMBL/GenBank/DDBJ databases">
        <title>Ladona fulva Genome sequencing and assembly.</title>
        <authorList>
            <person name="Murali S."/>
            <person name="Richards S."/>
            <person name="Bandaranaike D."/>
            <person name="Bellair M."/>
            <person name="Blankenburg K."/>
            <person name="Chao H."/>
            <person name="Dinh H."/>
            <person name="Doddapaneni H."/>
            <person name="Dugan-Rocha S."/>
            <person name="Elkadiri S."/>
            <person name="Gnanaolivu R."/>
            <person name="Hernandez B."/>
            <person name="Skinner E."/>
            <person name="Javaid M."/>
            <person name="Lee S."/>
            <person name="Li M."/>
            <person name="Ming W."/>
            <person name="Munidasa M."/>
            <person name="Muniz J."/>
            <person name="Nguyen L."/>
            <person name="Hughes D."/>
            <person name="Osuji N."/>
            <person name="Pu L.-L."/>
            <person name="Puazo M."/>
            <person name="Qu C."/>
            <person name="Quiroz J."/>
            <person name="Raj R."/>
            <person name="Weissenberger G."/>
            <person name="Xin Y."/>
            <person name="Zou X."/>
            <person name="Han Y."/>
            <person name="Worley K."/>
            <person name="Muzny D."/>
            <person name="Gibbs R."/>
        </authorList>
    </citation>
    <scope>NUCLEOTIDE SEQUENCE</scope>
    <source>
        <strain evidence="2">Sampled in the wild</strain>
    </source>
</reference>
<dbReference type="EMBL" id="KZ309040">
    <property type="protein sequence ID" value="KAG8236540.1"/>
    <property type="molecule type" value="Genomic_DNA"/>
</dbReference>
<dbReference type="GO" id="GO:0007346">
    <property type="term" value="P:regulation of mitotic cell cycle"/>
    <property type="evidence" value="ECO:0007669"/>
    <property type="project" value="TreeGrafter"/>
</dbReference>
<comment type="similarity">
    <text evidence="1">Belongs to the CDK5RAP3 family.</text>
</comment>
<keyword evidence="3" id="KW-1185">Reference proteome</keyword>
<organism evidence="2 3">
    <name type="scientific">Ladona fulva</name>
    <name type="common">Scarce chaser dragonfly</name>
    <name type="synonym">Libellula fulva</name>
    <dbReference type="NCBI Taxonomy" id="123851"/>
    <lineage>
        <taxon>Eukaryota</taxon>
        <taxon>Metazoa</taxon>
        <taxon>Ecdysozoa</taxon>
        <taxon>Arthropoda</taxon>
        <taxon>Hexapoda</taxon>
        <taxon>Insecta</taxon>
        <taxon>Pterygota</taxon>
        <taxon>Palaeoptera</taxon>
        <taxon>Odonata</taxon>
        <taxon>Epiprocta</taxon>
        <taxon>Anisoptera</taxon>
        <taxon>Libelluloidea</taxon>
        <taxon>Libellulidae</taxon>
        <taxon>Ladona</taxon>
    </lineage>
</organism>
<dbReference type="GO" id="GO:0012505">
    <property type="term" value="C:endomembrane system"/>
    <property type="evidence" value="ECO:0007669"/>
    <property type="project" value="TreeGrafter"/>
</dbReference>
<dbReference type="Pfam" id="PF05600">
    <property type="entry name" value="CDK5RAP3"/>
    <property type="match status" value="1"/>
</dbReference>
<dbReference type="AlphaFoldDB" id="A0A8K0P5D3"/>
<dbReference type="OrthoDB" id="340432at2759"/>
<dbReference type="PANTHER" id="PTHR14894:SF0">
    <property type="entry name" value="CDK5 REGULATORY SUBUNIT-ASSOCIATED PROTEIN 3"/>
    <property type="match status" value="1"/>
</dbReference>
<reference evidence="2" key="1">
    <citation type="submission" date="2013-04" db="EMBL/GenBank/DDBJ databases">
        <authorList>
            <person name="Qu J."/>
            <person name="Murali S.C."/>
            <person name="Bandaranaike D."/>
            <person name="Bellair M."/>
            <person name="Blankenburg K."/>
            <person name="Chao H."/>
            <person name="Dinh H."/>
            <person name="Doddapaneni H."/>
            <person name="Downs B."/>
            <person name="Dugan-Rocha S."/>
            <person name="Elkadiri S."/>
            <person name="Gnanaolivu R.D."/>
            <person name="Hernandez B."/>
            <person name="Javaid M."/>
            <person name="Jayaseelan J.C."/>
            <person name="Lee S."/>
            <person name="Li M."/>
            <person name="Ming W."/>
            <person name="Munidasa M."/>
            <person name="Muniz J."/>
            <person name="Nguyen L."/>
            <person name="Ongeri F."/>
            <person name="Osuji N."/>
            <person name="Pu L.-L."/>
            <person name="Puazo M."/>
            <person name="Qu C."/>
            <person name="Quiroz J."/>
            <person name="Raj R."/>
            <person name="Weissenberger G."/>
            <person name="Xin Y."/>
            <person name="Zou X."/>
            <person name="Han Y."/>
            <person name="Richards S."/>
            <person name="Worley K."/>
            <person name="Muzny D."/>
            <person name="Gibbs R."/>
        </authorList>
    </citation>
    <scope>NUCLEOTIDE SEQUENCE</scope>
    <source>
        <strain evidence="2">Sampled in the wild</strain>
    </source>
</reference>
<dbReference type="Proteomes" id="UP000792457">
    <property type="component" value="Unassembled WGS sequence"/>
</dbReference>